<reference evidence="5 7" key="2">
    <citation type="journal article" date="2012" name="J. Bacteriol.">
        <title>Complete Genome Sequence of Rahnella sp. Strain Y9602, a Gammaproteobacterium Isolate from Metal- and Radionuclide-Contaminated Soil.</title>
        <authorList>
            <person name="Martinez R.J."/>
            <person name="Bruce D."/>
            <person name="Detter C."/>
            <person name="Goodwin L.A."/>
            <person name="Han J."/>
            <person name="Han C.S."/>
            <person name="Held B."/>
            <person name="Land M.L."/>
            <person name="Mikhailova N."/>
            <person name="Nolan M."/>
            <person name="Pennacchio L."/>
            <person name="Pitluck S."/>
            <person name="Tapia R."/>
            <person name="Woyke T."/>
            <person name="Sobecky P.A."/>
        </authorList>
    </citation>
    <scope>NUCLEOTIDE SEQUENCE [LARGE SCALE GENOMIC DNA]</scope>
    <source>
        <strain evidence="5 7">Y9602</strain>
    </source>
</reference>
<dbReference type="SMART" id="SM00062">
    <property type="entry name" value="PBPb"/>
    <property type="match status" value="1"/>
</dbReference>
<keyword evidence="8" id="KW-1185">Reference proteome</keyword>
<dbReference type="PANTHER" id="PTHR35936">
    <property type="entry name" value="MEMBRANE-BOUND LYTIC MUREIN TRANSGLYCOSYLASE F"/>
    <property type="match status" value="1"/>
</dbReference>
<reference evidence="6 8" key="3">
    <citation type="submission" date="2024-09" db="EMBL/GenBank/DDBJ databases">
        <title>Genomes of Rahnella.</title>
        <authorList>
            <person name="Mnguni F.C."/>
            <person name="Shin G.Y."/>
            <person name="Coutinho T."/>
        </authorList>
    </citation>
    <scope>NUCLEOTIDE SEQUENCE [LARGE SCALE GENOMIC DNA]</scope>
    <source>
        <strain evidence="6 8">20WA0057</strain>
    </source>
</reference>
<accession>A0A0H3FDJ3</accession>
<dbReference type="SUPFAM" id="SSF53850">
    <property type="entry name" value="Periplasmic binding protein-like II"/>
    <property type="match status" value="1"/>
</dbReference>
<dbReference type="RefSeq" id="WP_013576507.1">
    <property type="nucleotide sequence ID" value="NC_015061.1"/>
</dbReference>
<evidence type="ECO:0000259" key="4">
    <source>
        <dbReference type="SMART" id="SM00062"/>
    </source>
</evidence>
<dbReference type="KEGG" id="rah:Rahaq_3217"/>
<dbReference type="PANTHER" id="PTHR35936:SF17">
    <property type="entry name" value="ARGININE-BINDING EXTRACELLULAR PROTEIN ARTP"/>
    <property type="match status" value="1"/>
</dbReference>
<feature type="chain" id="PRO_5002608877" evidence="3">
    <location>
        <begin position="27"/>
        <end position="302"/>
    </location>
</feature>
<dbReference type="Proteomes" id="UP000007257">
    <property type="component" value="Chromosome"/>
</dbReference>
<dbReference type="EMBL" id="JBHUCJ010000002">
    <property type="protein sequence ID" value="MFD3222257.1"/>
    <property type="molecule type" value="Genomic_DNA"/>
</dbReference>
<dbReference type="CDD" id="cd01004">
    <property type="entry name" value="PBP2_MidA_like"/>
    <property type="match status" value="1"/>
</dbReference>
<dbReference type="EMBL" id="CP002505">
    <property type="protein sequence ID" value="ADW74811.1"/>
    <property type="molecule type" value="Genomic_DNA"/>
</dbReference>
<dbReference type="Pfam" id="PF00497">
    <property type="entry name" value="SBP_bac_3"/>
    <property type="match status" value="1"/>
</dbReference>
<keyword evidence="2 3" id="KW-0732">Signal</keyword>
<protein>
    <submittedName>
        <fullName evidence="6">ABC transporter substrate-binding protein</fullName>
    </submittedName>
    <submittedName>
        <fullName evidence="5">Extracellular solute-binding protein family 3</fullName>
    </submittedName>
</protein>
<proteinExistence type="inferred from homology"/>
<dbReference type="eggNOG" id="COG0834">
    <property type="taxonomic scope" value="Bacteria"/>
</dbReference>
<dbReference type="AlphaFoldDB" id="A0A0H3FDJ3"/>
<evidence type="ECO:0000313" key="8">
    <source>
        <dbReference type="Proteomes" id="UP001598201"/>
    </source>
</evidence>
<reference evidence="7" key="1">
    <citation type="submission" date="2011-01" db="EMBL/GenBank/DDBJ databases">
        <title>Complete sequence of chromosome of Rahnella sp. Y9602.</title>
        <authorList>
            <consortium name="US DOE Joint Genome Institute"/>
            <person name="Lucas S."/>
            <person name="Copeland A."/>
            <person name="Lapidus A."/>
            <person name="Cheng J.-F."/>
            <person name="Goodwin L."/>
            <person name="Pitluck S."/>
            <person name="Lu M."/>
            <person name="Detter J.C."/>
            <person name="Han C."/>
            <person name="Tapia R."/>
            <person name="Land M."/>
            <person name="Hauser L."/>
            <person name="Kyrpides N."/>
            <person name="Ivanova N."/>
            <person name="Ovchinnikova G."/>
            <person name="Pagani I."/>
            <person name="Sobecky P.A."/>
            <person name="Martinez R.J."/>
            <person name="Woyke T."/>
        </authorList>
    </citation>
    <scope>NUCLEOTIDE SEQUENCE [LARGE SCALE GENOMIC DNA]</scope>
    <source>
        <strain evidence="7">Y9602</strain>
    </source>
</reference>
<dbReference type="Proteomes" id="UP001598201">
    <property type="component" value="Unassembled WGS sequence"/>
</dbReference>
<dbReference type="GeneID" id="95416197"/>
<dbReference type="OrthoDB" id="4577708at2"/>
<dbReference type="HOGENOM" id="CLU_019602_18_1_6"/>
<feature type="domain" description="Solute-binding protein family 3/N-terminal" evidence="4">
    <location>
        <begin position="51"/>
        <end position="286"/>
    </location>
</feature>
<sequence length="302" mass="31852" precursor="true">MMAKQLRQIAVLTAALLSVSSINAFAAENVTIPTQTMDPAIHAKLPADIQKSGVMTSVNNGSFPPYEIVTSANGLDGASADLAHALAQVMGVKIEHASVSGLSGILSGMAAGRYQMGIGPIGDYPDRQAKNDFIDFVKEYVVFGVRKGNPENINSLDDTCGKRIAVMAGGSAEQVIRKQSDVCVKDGKPAVTVQSFADQPTSILAVRSNRSDAFFSSQAPLTYFVEKANGQLELTGTGKSNGFGDIFQGTVVAKDSPVRDAILAGYQKLFDNGTYAIIMKKWGLEGNMISAPGINLAKAQSK</sequence>
<comment type="similarity">
    <text evidence="1">Belongs to the bacterial solute-binding protein 3 family.</text>
</comment>
<evidence type="ECO:0000313" key="6">
    <source>
        <dbReference type="EMBL" id="MFD3222257.1"/>
    </source>
</evidence>
<dbReference type="InterPro" id="IPR001638">
    <property type="entry name" value="Solute-binding_3/MltF_N"/>
</dbReference>
<organism evidence="5 7">
    <name type="scientific">Rahnella sp. (strain Y9602)</name>
    <dbReference type="NCBI Taxonomy" id="2703885"/>
    <lineage>
        <taxon>Bacteria</taxon>
        <taxon>Pseudomonadati</taxon>
        <taxon>Pseudomonadota</taxon>
        <taxon>Gammaproteobacteria</taxon>
        <taxon>Enterobacterales</taxon>
        <taxon>Yersiniaceae</taxon>
        <taxon>Rahnella</taxon>
    </lineage>
</organism>
<dbReference type="Gene3D" id="3.40.190.10">
    <property type="entry name" value="Periplasmic binding protein-like II"/>
    <property type="match status" value="2"/>
</dbReference>
<gene>
    <name evidence="5" type="ordered locus">Rahaq_3217</name>
    <name evidence="6" type="ORF">ACFPK4_01800</name>
</gene>
<evidence type="ECO:0000313" key="7">
    <source>
        <dbReference type="Proteomes" id="UP000007257"/>
    </source>
</evidence>
<name>A0A0H3FDJ3_RAHSY</name>
<evidence type="ECO:0000256" key="1">
    <source>
        <dbReference type="ARBA" id="ARBA00010333"/>
    </source>
</evidence>
<feature type="signal peptide" evidence="3">
    <location>
        <begin position="1"/>
        <end position="26"/>
    </location>
</feature>
<evidence type="ECO:0000313" key="5">
    <source>
        <dbReference type="EMBL" id="ADW74811.1"/>
    </source>
</evidence>
<evidence type="ECO:0000256" key="3">
    <source>
        <dbReference type="SAM" id="SignalP"/>
    </source>
</evidence>
<evidence type="ECO:0000256" key="2">
    <source>
        <dbReference type="ARBA" id="ARBA00022729"/>
    </source>
</evidence>